<comment type="caution">
    <text evidence="2">The sequence shown here is derived from an EMBL/GenBank/DDBJ whole genome shotgun (WGS) entry which is preliminary data.</text>
</comment>
<dbReference type="Gene3D" id="3.40.366.10">
    <property type="entry name" value="Malonyl-Coenzyme A Acyl Carrier Protein, domain 2"/>
    <property type="match status" value="2"/>
</dbReference>
<sequence length="680" mass="74117">MPLRIATLALHHGEGLPLELAQEQPIELLLEQFGPTLEKAIDLVTIGEMVWLKSPSDSLLLLPAIDAAKRKLHPHAYMAGLQFASTAQTSLNMAMAQAKRAVAALGQHLTVDNNDSQAQFTALFQLVHDIGRRNLRRLSGDNTYKQHYWFNPPHQARVAALSLTDEQQRDAVTNMTLVLTQGTGRIKARSLLNASQLFFPLTGTSEAELNQQLWTLAAKLDAISSVQQLLTLMQTNLNHFAENRAGRFAMVLQANGIAAMQQEIAAMSDALSKLFSTQGQYKTPAGSYFSAAPLGQSQLAFVYPGVGTVYQGMLSELHLYFPALYARLEQQGELQAMLQSHAIYHSDKSVAANMSLDALAIAGVGASYLLTKLLVDEFDIKPKFALGYSMGEAAMWASLDVWRDPHQLITKTQTDPLFTSVISGDLTAVRQAWQLSNDESIEWNSFVVRSTPEPITALLDRYPRVYLAITQGDTCVIAGCQHSCQALLKELGKRGIAANRVTAMHTPPALTQHQAVIEFYRQPLLDEATSHEVKFISAADTGKGKDCCVAATSGQLDSQCIAESIADTFCNTLDFTGLIHSAKRQGAKLFVEVGADRQNCTLIDKILKDDSQTTHCCTVPVNAKGGSDTSTLLKAIGQLISHRVPVSLTVLQLGLKRELDKLPNDSAPSHHANPLLQGEA</sequence>
<organism evidence="2 3">
    <name type="scientific">Shewanella colwelliana</name>
    <name type="common">Alteromonas colwelliana</name>
    <dbReference type="NCBI Taxonomy" id="23"/>
    <lineage>
        <taxon>Bacteria</taxon>
        <taxon>Pseudomonadati</taxon>
        <taxon>Pseudomonadota</taxon>
        <taxon>Gammaproteobacteria</taxon>
        <taxon>Alteromonadales</taxon>
        <taxon>Shewanellaceae</taxon>
        <taxon>Shewanella</taxon>
    </lineage>
</organism>
<dbReference type="GO" id="GO:0016740">
    <property type="term" value="F:transferase activity"/>
    <property type="evidence" value="ECO:0007669"/>
    <property type="project" value="InterPro"/>
</dbReference>
<dbReference type="AlphaFoldDB" id="A0A1E5IXT8"/>
<evidence type="ECO:0000313" key="3">
    <source>
        <dbReference type="Proteomes" id="UP000095230"/>
    </source>
</evidence>
<feature type="domain" description="Malonyl-CoA:ACP transacylase (MAT)" evidence="1">
    <location>
        <begin position="302"/>
        <end position="626"/>
    </location>
</feature>
<gene>
    <name evidence="2" type="ORF">BEL05_19665</name>
</gene>
<accession>A0A1E5IXT8</accession>
<dbReference type="Gene3D" id="3.30.70.3290">
    <property type="match status" value="1"/>
</dbReference>
<dbReference type="EMBL" id="MCBT01000018">
    <property type="protein sequence ID" value="OEG74673.1"/>
    <property type="molecule type" value="Genomic_DNA"/>
</dbReference>
<proteinExistence type="predicted"/>
<dbReference type="STRING" id="23.BEL05_19665"/>
<name>A0A1E5IXT8_SHECO</name>
<dbReference type="Proteomes" id="UP000095230">
    <property type="component" value="Unassembled WGS sequence"/>
</dbReference>
<dbReference type="InterPro" id="IPR014043">
    <property type="entry name" value="Acyl_transferase_dom"/>
</dbReference>
<dbReference type="InterPro" id="IPR001227">
    <property type="entry name" value="Ac_transferase_dom_sf"/>
</dbReference>
<evidence type="ECO:0000313" key="2">
    <source>
        <dbReference type="EMBL" id="OEG74673.1"/>
    </source>
</evidence>
<dbReference type="PANTHER" id="PTHR43074:SF1">
    <property type="entry name" value="BETA-KETOACYL SYNTHASE FAMILY PROTEIN-RELATED"/>
    <property type="match status" value="1"/>
</dbReference>
<dbReference type="InterPro" id="IPR014181">
    <property type="entry name" value="Omega3_polyunsat_FA_synth-like"/>
</dbReference>
<dbReference type="NCBIfam" id="TIGR02816">
    <property type="entry name" value="pfaB_fam"/>
    <property type="match status" value="1"/>
</dbReference>
<dbReference type="InterPro" id="IPR052568">
    <property type="entry name" value="PKS-FAS_Synthase"/>
</dbReference>
<dbReference type="PANTHER" id="PTHR43074">
    <property type="entry name" value="OMEGA-3 POLYUNSATURATED FATTY ACID SYNTHASE PFAB-RELATED"/>
    <property type="match status" value="1"/>
</dbReference>
<dbReference type="SUPFAM" id="SSF52151">
    <property type="entry name" value="FabD/lysophospholipase-like"/>
    <property type="match status" value="1"/>
</dbReference>
<dbReference type="InterPro" id="IPR016035">
    <property type="entry name" value="Acyl_Trfase/lysoPLipase"/>
</dbReference>
<reference evidence="2 3" key="1">
    <citation type="submission" date="2016-07" db="EMBL/GenBank/DDBJ databases">
        <title>Whole-genome of two Shewanella species isolated from a digestive organ of sea cucumber Apostichopus japonicus Selenka 1867.</title>
        <authorList>
            <person name="Hong H.-H."/>
            <person name="Choi H."/>
            <person name="Cheon S."/>
            <person name="Oh J.-S."/>
            <person name="Lee H.-G."/>
            <person name="Park C."/>
        </authorList>
    </citation>
    <scope>NUCLEOTIDE SEQUENCE [LARGE SCALE GENOMIC DNA]</scope>
    <source>
        <strain evidence="2 3">CSB03KR</strain>
    </source>
</reference>
<dbReference type="SMART" id="SM00827">
    <property type="entry name" value="PKS_AT"/>
    <property type="match status" value="1"/>
</dbReference>
<evidence type="ECO:0000259" key="1">
    <source>
        <dbReference type="SMART" id="SM00827"/>
    </source>
</evidence>
<protein>
    <recommendedName>
        <fullName evidence="1">Malonyl-CoA:ACP transacylase (MAT) domain-containing protein</fullName>
    </recommendedName>
</protein>